<dbReference type="GO" id="GO:0016757">
    <property type="term" value="F:glycosyltransferase activity"/>
    <property type="evidence" value="ECO:0007669"/>
    <property type="project" value="UniProtKB-KW"/>
</dbReference>
<dbReference type="Pfam" id="PF13692">
    <property type="entry name" value="Glyco_trans_1_4"/>
    <property type="match status" value="1"/>
</dbReference>
<dbReference type="Gene3D" id="3.40.50.2000">
    <property type="entry name" value="Glycogen Phosphorylase B"/>
    <property type="match status" value="1"/>
</dbReference>
<accession>A0ABT7MUZ8</accession>
<dbReference type="EC" id="2.4.-.-" evidence="1"/>
<keyword evidence="2" id="KW-1185">Reference proteome</keyword>
<evidence type="ECO:0000313" key="2">
    <source>
        <dbReference type="Proteomes" id="UP001235064"/>
    </source>
</evidence>
<sequence length="368" mass="40371">MDLVVMSLEPWDDVWRRNQHLVSRLLDTDAALRVLFVEPAADPLHDVVSRRRPSRGMRVTPAGYGGRLLRFRPMKMLPRRVDPRADLRLARAVQAAVRHAGMTHPFLWVNDPGAAPLARLTGWLALYDITDDWVAADRPAAELDRVRADETWLLAHAEAVVACSRELVRRKSGERPDVVLIPNAVDVDAYRVPHPRPADLPERSAVYVGTLHRDRLDVDLCVSTARTLGTDSRLVLVGPNALDPADTALLRDSGVLLLGARPHDDVIAYLQHADVLVVPHVVTPFTDSLDPIKLYEYEAVGRHVVSTAVAGFREAVGGRIRVVPPSTFPLAAAAAIPASTVFPEGADADVPGWDDRAAAMRAVIDRLS</sequence>
<protein>
    <submittedName>
        <fullName evidence="1">Glycosyltransferase</fullName>
        <ecNumber evidence="1">2.4.-.-</ecNumber>
    </submittedName>
</protein>
<gene>
    <name evidence="1" type="ORF">QSV35_02950</name>
</gene>
<name>A0ABT7MUZ8_9MICO</name>
<dbReference type="EMBL" id="JASXSZ010000001">
    <property type="protein sequence ID" value="MDL9978279.1"/>
    <property type="molecule type" value="Genomic_DNA"/>
</dbReference>
<keyword evidence="1" id="KW-0328">Glycosyltransferase</keyword>
<evidence type="ECO:0000313" key="1">
    <source>
        <dbReference type="EMBL" id="MDL9978279.1"/>
    </source>
</evidence>
<organism evidence="1 2">
    <name type="scientific">Microbacterium candidum</name>
    <dbReference type="NCBI Taxonomy" id="3041922"/>
    <lineage>
        <taxon>Bacteria</taxon>
        <taxon>Bacillati</taxon>
        <taxon>Actinomycetota</taxon>
        <taxon>Actinomycetes</taxon>
        <taxon>Micrococcales</taxon>
        <taxon>Microbacteriaceae</taxon>
        <taxon>Microbacterium</taxon>
    </lineage>
</organism>
<dbReference type="PANTHER" id="PTHR12526">
    <property type="entry name" value="GLYCOSYLTRANSFERASE"/>
    <property type="match status" value="1"/>
</dbReference>
<dbReference type="RefSeq" id="WP_286286546.1">
    <property type="nucleotide sequence ID" value="NZ_JASXSZ010000001.1"/>
</dbReference>
<reference evidence="1 2" key="1">
    <citation type="submission" date="2023-06" db="EMBL/GenBank/DDBJ databases">
        <title>Microbacterium sp. nov., isolated from a waste landfill.</title>
        <authorList>
            <person name="Wen W."/>
        </authorList>
    </citation>
    <scope>NUCLEOTIDE SEQUENCE [LARGE SCALE GENOMIC DNA]</scope>
    <source>
        <strain evidence="1 2">ASV49</strain>
    </source>
</reference>
<keyword evidence="1" id="KW-0808">Transferase</keyword>
<comment type="caution">
    <text evidence="1">The sequence shown here is derived from an EMBL/GenBank/DDBJ whole genome shotgun (WGS) entry which is preliminary data.</text>
</comment>
<dbReference type="PANTHER" id="PTHR12526:SF600">
    <property type="entry name" value="GLYCOSYL TRANSFERASE GROUP 1"/>
    <property type="match status" value="1"/>
</dbReference>
<proteinExistence type="predicted"/>
<dbReference type="SUPFAM" id="SSF53756">
    <property type="entry name" value="UDP-Glycosyltransferase/glycogen phosphorylase"/>
    <property type="match status" value="1"/>
</dbReference>
<dbReference type="Proteomes" id="UP001235064">
    <property type="component" value="Unassembled WGS sequence"/>
</dbReference>